<evidence type="ECO:0000313" key="6">
    <source>
        <dbReference type="Proteomes" id="UP000001882"/>
    </source>
</evidence>
<dbReference type="EMBL" id="AP011532">
    <property type="protein sequence ID" value="BAI61067.1"/>
    <property type="molecule type" value="Genomic_DNA"/>
</dbReference>
<dbReference type="InterPro" id="IPR051201">
    <property type="entry name" value="Chloro_Bact_Ser_Proteases"/>
</dbReference>
<evidence type="ECO:0000313" key="5">
    <source>
        <dbReference type="EMBL" id="BAI61067.1"/>
    </source>
</evidence>
<evidence type="ECO:0000256" key="1">
    <source>
        <dbReference type="ARBA" id="ARBA00010541"/>
    </source>
</evidence>
<dbReference type="InterPro" id="IPR001940">
    <property type="entry name" value="Peptidase_S1C"/>
</dbReference>
<comment type="similarity">
    <text evidence="1">Belongs to the peptidase S1C family.</text>
</comment>
<dbReference type="eggNOG" id="arCOG02833">
    <property type="taxonomic scope" value="Archaea"/>
</dbReference>
<dbReference type="Gene3D" id="2.30.42.10">
    <property type="match status" value="1"/>
</dbReference>
<dbReference type="SUPFAM" id="SSF50494">
    <property type="entry name" value="Trypsin-like serine proteases"/>
    <property type="match status" value="1"/>
</dbReference>
<dbReference type="Gene3D" id="2.40.10.10">
    <property type="entry name" value="Trypsin-like serine proteases"/>
    <property type="match status" value="2"/>
</dbReference>
<keyword evidence="3" id="KW-0378">Hydrolase</keyword>
<gene>
    <name evidence="5" type="ordered locus">MCP_0995</name>
</gene>
<dbReference type="GeneID" id="8681020"/>
<reference evidence="5 6" key="1">
    <citation type="journal article" date="2007" name="Appl. Environ. Microbiol.">
        <title>Isolation of key methanogens for global methane emission from rice paddy fields: a novel isolate affiliated with the clone cluster rice cluster I.</title>
        <authorList>
            <person name="Sakai S."/>
            <person name="Imachi H."/>
            <person name="Sekiguchi Y."/>
            <person name="Ohashi A."/>
            <person name="Harada H."/>
            <person name="Kamagata Y."/>
        </authorList>
    </citation>
    <scope>NUCLEOTIDE SEQUENCE [LARGE SCALE GENOMIC DNA]</scope>
    <source>
        <strain evidence="6">DSM 17711 / JCM 13418 / NBRC 101707 / SANAE</strain>
    </source>
</reference>
<dbReference type="Pfam" id="PF13365">
    <property type="entry name" value="Trypsin_2"/>
    <property type="match status" value="1"/>
</dbReference>
<dbReference type="Proteomes" id="UP000001882">
    <property type="component" value="Chromosome"/>
</dbReference>
<dbReference type="PANTHER" id="PTHR43343:SF3">
    <property type="entry name" value="PROTEASE DO-LIKE 8, CHLOROPLASTIC"/>
    <property type="match status" value="1"/>
</dbReference>
<dbReference type="KEGG" id="mpd:MCP_0995"/>
<proteinExistence type="inferred from homology"/>
<organism evidence="5 6">
    <name type="scientific">Methanocella paludicola (strain DSM 17711 / JCM 13418 / NBRC 101707 / SANAE)</name>
    <dbReference type="NCBI Taxonomy" id="304371"/>
    <lineage>
        <taxon>Archaea</taxon>
        <taxon>Methanobacteriati</taxon>
        <taxon>Methanobacteriota</taxon>
        <taxon>Stenosarchaea group</taxon>
        <taxon>Methanomicrobia</taxon>
        <taxon>Methanocellales</taxon>
        <taxon>Methanocellaceae</taxon>
        <taxon>Methanocella</taxon>
    </lineage>
</organism>
<dbReference type="SUPFAM" id="SSF50156">
    <property type="entry name" value="PDZ domain-like"/>
    <property type="match status" value="1"/>
</dbReference>
<name>D1YX95_METPS</name>
<dbReference type="InterPro" id="IPR036034">
    <property type="entry name" value="PDZ_sf"/>
</dbReference>
<keyword evidence="6" id="KW-1185">Reference proteome</keyword>
<dbReference type="STRING" id="304371.MCP_0995"/>
<evidence type="ECO:0000259" key="4">
    <source>
        <dbReference type="SMART" id="SM00228"/>
    </source>
</evidence>
<dbReference type="SMART" id="SM00228">
    <property type="entry name" value="PDZ"/>
    <property type="match status" value="1"/>
</dbReference>
<dbReference type="GO" id="GO:0006508">
    <property type="term" value="P:proteolysis"/>
    <property type="evidence" value="ECO:0007669"/>
    <property type="project" value="UniProtKB-KW"/>
</dbReference>
<keyword evidence="2" id="KW-0645">Protease</keyword>
<feature type="domain" description="PDZ" evidence="4">
    <location>
        <begin position="230"/>
        <end position="314"/>
    </location>
</feature>
<dbReference type="PANTHER" id="PTHR43343">
    <property type="entry name" value="PEPTIDASE S12"/>
    <property type="match status" value="1"/>
</dbReference>
<accession>D1YX95</accession>
<reference evidence="6" key="3">
    <citation type="journal article" date="2011" name="PLoS ONE">
        <title>Genome sequence of a mesophilic hydrogenotrophic methanogen Methanocella paludicola, the first cultivated representative of the order Methanocellales.</title>
        <authorList>
            <person name="Sakai S."/>
            <person name="Takaki Y."/>
            <person name="Shimamura S."/>
            <person name="Sekine M."/>
            <person name="Tajima T."/>
            <person name="Kosugi H."/>
            <person name="Ichikawa N."/>
            <person name="Tasumi E."/>
            <person name="Hiraki A.T."/>
            <person name="Shimizu A."/>
            <person name="Kato Y."/>
            <person name="Nishiko R."/>
            <person name="Mori K."/>
            <person name="Fujita N."/>
            <person name="Imachi H."/>
            <person name="Takai K."/>
        </authorList>
    </citation>
    <scope>NUCLEOTIDE SEQUENCE [LARGE SCALE GENOMIC DNA]</scope>
    <source>
        <strain evidence="6">DSM 17711 / JCM 13418 / NBRC 101707 / SANAE</strain>
    </source>
</reference>
<dbReference type="InParanoid" id="D1YX95"/>
<evidence type="ECO:0000256" key="2">
    <source>
        <dbReference type="ARBA" id="ARBA00022670"/>
    </source>
</evidence>
<dbReference type="GO" id="GO:0004252">
    <property type="term" value="F:serine-type endopeptidase activity"/>
    <property type="evidence" value="ECO:0007669"/>
    <property type="project" value="InterPro"/>
</dbReference>
<dbReference type="InterPro" id="IPR043504">
    <property type="entry name" value="Peptidase_S1_PA_chymotrypsin"/>
</dbReference>
<dbReference type="PRINTS" id="PR00834">
    <property type="entry name" value="PROTEASES2C"/>
</dbReference>
<reference evidence="5 6" key="2">
    <citation type="journal article" date="2008" name="Int. J. Syst. Evol. Microbiol.">
        <title>Methanocella paludicola gen. nov., sp. nov., a methane-producing archaeon, the first isolate of the lineage 'Rice Cluster I', and proposal of the new archaeal order Methanocellales ord. nov.</title>
        <authorList>
            <person name="Sakai S."/>
            <person name="Imachi H."/>
            <person name="Hanada S."/>
            <person name="Ohashi A."/>
            <person name="Harada H."/>
            <person name="Kamagata Y."/>
        </authorList>
    </citation>
    <scope>NUCLEOTIDE SEQUENCE [LARGE SCALE GENOMIC DNA]</scope>
    <source>
        <strain evidence="6">DSM 17711 / JCM 13418 / NBRC 101707 / SANAE</strain>
    </source>
</reference>
<dbReference type="InterPro" id="IPR001478">
    <property type="entry name" value="PDZ"/>
</dbReference>
<sequence length="329" mass="34984">MTDAAPFRAQEKDDELLDAYSRAVVGVVDRVSPAVVNVYISRKAPRPIYGQEEMQGGGSGFIFTPDGFILTNSHVVHEASKIDVTLYDGRQFPARIIGDDPDTDLAVIKIDAQDLSFAELGDSGALRVGQLVIAIGNPFGFNCTVTSGVVSALGRSLRTGSGRLIDDVIQTDAALNPGNSGGPLVNSRGEIIGVNSAVVLPAQGICFAIPSSIAKFVAAALIHDGRIRRSWIGISGQNVALKPEIVKSKGLPASQGVLAVAVERYSPAERAGLAPGDVIVGMDEHPIKSIDDLHKLLTEEYINKKARLTVLRRFDKLSLDIVPAEMPPR</sequence>
<evidence type="ECO:0000256" key="3">
    <source>
        <dbReference type="ARBA" id="ARBA00022801"/>
    </source>
</evidence>
<dbReference type="RefSeq" id="WP_012899746.1">
    <property type="nucleotide sequence ID" value="NC_013665.1"/>
</dbReference>
<protein>
    <submittedName>
        <fullName evidence="5">S1 family peptidase</fullName>
    </submittedName>
</protein>
<dbReference type="AlphaFoldDB" id="D1YX95"/>
<dbReference type="Pfam" id="PF13180">
    <property type="entry name" value="PDZ_2"/>
    <property type="match status" value="1"/>
</dbReference>
<dbReference type="InterPro" id="IPR009003">
    <property type="entry name" value="Peptidase_S1_PA"/>
</dbReference>